<evidence type="ECO:0000313" key="2">
    <source>
        <dbReference type="EMBL" id="SDF44770.1"/>
    </source>
</evidence>
<dbReference type="EMBL" id="FNAI01000018">
    <property type="protein sequence ID" value="SDF44770.1"/>
    <property type="molecule type" value="Genomic_DNA"/>
</dbReference>
<dbReference type="STRING" id="1391627.SAMN05216464_11846"/>
<organism evidence="2 3">
    <name type="scientific">Mucilaginibacter pineti</name>
    <dbReference type="NCBI Taxonomy" id="1391627"/>
    <lineage>
        <taxon>Bacteria</taxon>
        <taxon>Pseudomonadati</taxon>
        <taxon>Bacteroidota</taxon>
        <taxon>Sphingobacteriia</taxon>
        <taxon>Sphingobacteriales</taxon>
        <taxon>Sphingobacteriaceae</taxon>
        <taxon>Mucilaginibacter</taxon>
    </lineage>
</organism>
<reference evidence="2 3" key="1">
    <citation type="submission" date="2016-10" db="EMBL/GenBank/DDBJ databases">
        <authorList>
            <person name="de Groot N.N."/>
        </authorList>
    </citation>
    <scope>NUCLEOTIDE SEQUENCE [LARGE SCALE GENOMIC DNA]</scope>
    <source>
        <strain evidence="2 3">47C3B</strain>
    </source>
</reference>
<keyword evidence="3" id="KW-1185">Reference proteome</keyword>
<dbReference type="Proteomes" id="UP000199072">
    <property type="component" value="Unassembled WGS sequence"/>
</dbReference>
<dbReference type="OrthoDB" id="6372253at2"/>
<sequence>MEINMKNYDYLKNQAMFLGFGEEPAKAIQEGMAKGKDEFTVPHQIKYGQDELNNTLHFGKSNGGDLYFFKKFDLELKQPGAEESLKQTYFVGKENNYTLKERYNMLDSRAVYKELNKLIPVGEGEDRKFKATDETYTAWRALDFKKTDERGNFLPKMMFWNHEKEIKNYPIKELEDIYDYRRLLASLEKGNVTRVTIIKDDQEIKGTMAANPRQTGFDFYDSNNQRLEVKKIEVQKAQKQEQGENQNTSLDQKADGAKVVPLQNNQANDQPGQSAGKEQTSQDQNKTQKNEQNDKPARRQRMRMS</sequence>
<feature type="compositionally biased region" description="Basic and acidic residues" evidence="1">
    <location>
        <begin position="286"/>
        <end position="297"/>
    </location>
</feature>
<evidence type="ECO:0000313" key="3">
    <source>
        <dbReference type="Proteomes" id="UP000199072"/>
    </source>
</evidence>
<proteinExistence type="predicted"/>
<protein>
    <recommendedName>
        <fullName evidence="4">DUF3945 domain-containing protein</fullName>
    </recommendedName>
</protein>
<evidence type="ECO:0000256" key="1">
    <source>
        <dbReference type="SAM" id="MobiDB-lite"/>
    </source>
</evidence>
<feature type="compositionally biased region" description="Polar residues" evidence="1">
    <location>
        <begin position="262"/>
        <end position="285"/>
    </location>
</feature>
<accession>A0A1G7L6V2</accession>
<name>A0A1G7L6V2_9SPHI</name>
<feature type="region of interest" description="Disordered" evidence="1">
    <location>
        <begin position="235"/>
        <end position="305"/>
    </location>
</feature>
<dbReference type="RefSeq" id="WP_091155458.1">
    <property type="nucleotide sequence ID" value="NZ_FNAI01000018.1"/>
</dbReference>
<gene>
    <name evidence="2" type="ORF">SAMN05216464_11846</name>
</gene>
<dbReference type="AlphaFoldDB" id="A0A1G7L6V2"/>
<evidence type="ECO:0008006" key="4">
    <source>
        <dbReference type="Google" id="ProtNLM"/>
    </source>
</evidence>